<keyword evidence="3" id="KW-1185">Reference proteome</keyword>
<evidence type="ECO:0000313" key="2">
    <source>
        <dbReference type="EMBL" id="QSH96927.1"/>
    </source>
</evidence>
<dbReference type="InterPro" id="IPR032806">
    <property type="entry name" value="YbfD_N"/>
</dbReference>
<protein>
    <submittedName>
        <fullName evidence="2">Transposase family protein</fullName>
    </submittedName>
</protein>
<feature type="domain" description="H repeat-associated protein N-terminal" evidence="1">
    <location>
        <begin position="14"/>
        <end position="58"/>
    </location>
</feature>
<dbReference type="Pfam" id="PF13808">
    <property type="entry name" value="DDE_Tnp_1_assoc"/>
    <property type="match status" value="1"/>
</dbReference>
<dbReference type="RefSeq" id="WP_084762267.1">
    <property type="nucleotide sequence ID" value="NZ_CP031393.1"/>
</dbReference>
<name>A0ABX7LVA7_TREMD</name>
<dbReference type="Proteomes" id="UP000663454">
    <property type="component" value="Chromosome"/>
</dbReference>
<gene>
    <name evidence="2" type="ORF">DWB79_03965</name>
</gene>
<evidence type="ECO:0000313" key="3">
    <source>
        <dbReference type="Proteomes" id="UP000663454"/>
    </source>
</evidence>
<accession>A0ABX7LVA7</accession>
<sequence>MVKCSWGGTMTLQESFENIKDERIERCKKHNLVDILMLVFVGVLCGYKSIEGITSAAAIRRPR</sequence>
<dbReference type="EMBL" id="CP031393">
    <property type="protein sequence ID" value="QSH96927.1"/>
    <property type="molecule type" value="Genomic_DNA"/>
</dbReference>
<organism evidence="2 3">
    <name type="scientific">Treponema medium</name>
    <dbReference type="NCBI Taxonomy" id="58231"/>
    <lineage>
        <taxon>Bacteria</taxon>
        <taxon>Pseudomonadati</taxon>
        <taxon>Spirochaetota</taxon>
        <taxon>Spirochaetia</taxon>
        <taxon>Spirochaetales</taxon>
        <taxon>Treponemataceae</taxon>
        <taxon>Treponema</taxon>
    </lineage>
</organism>
<evidence type="ECO:0000259" key="1">
    <source>
        <dbReference type="Pfam" id="PF13808"/>
    </source>
</evidence>
<proteinExistence type="predicted"/>
<reference evidence="2 3" key="1">
    <citation type="submission" date="2018-08" db="EMBL/GenBank/DDBJ databases">
        <authorList>
            <person name="Clegg S.R."/>
            <person name="Carter S.D."/>
            <person name="Radford A.D."/>
            <person name="Darby A."/>
            <person name="Hall N."/>
            <person name="Birtles R."/>
            <person name="Evans N.J."/>
        </authorList>
    </citation>
    <scope>NUCLEOTIDE SEQUENCE [LARGE SCALE GENOMIC DNA]</scope>
    <source>
        <strain evidence="2 3">ATCC 700293</strain>
    </source>
</reference>